<keyword evidence="8" id="KW-1278">Translocase</keyword>
<dbReference type="InterPro" id="IPR055190">
    <property type="entry name" value="ATP-synt_VA_C"/>
</dbReference>
<dbReference type="GO" id="GO:0043531">
    <property type="term" value="F:ADP binding"/>
    <property type="evidence" value="ECO:0007669"/>
    <property type="project" value="EnsemblFungi"/>
</dbReference>
<keyword evidence="6" id="KW-0375">Hydrogen ion transport</keyword>
<comment type="subcellular location">
    <subcellularLocation>
        <location evidence="1">Membrane</location>
    </subcellularLocation>
</comment>
<dbReference type="EMBL" id="FJUX01000112">
    <property type="protein sequence ID" value="CZT09186.1"/>
    <property type="molecule type" value="Genomic_DNA"/>
</dbReference>
<evidence type="ECO:0000256" key="4">
    <source>
        <dbReference type="ARBA" id="ARBA00022448"/>
    </source>
</evidence>
<keyword evidence="10" id="KW-0472">Membrane</keyword>
<dbReference type="FunFam" id="1.10.1140.10:FF:000001">
    <property type="entry name" value="ATP synthase subunit beta"/>
    <property type="match status" value="1"/>
</dbReference>
<keyword evidence="7 14" id="KW-0067">ATP-binding</keyword>
<evidence type="ECO:0000256" key="10">
    <source>
        <dbReference type="ARBA" id="ARBA00023136"/>
    </source>
</evidence>
<comment type="subunit">
    <text evidence="14">F-type ATPases have 2 components, CF(1) - the catalytic core - and CF(0) - the membrane proton channel. CF(1) and CF(0) have multiple subunits.</text>
</comment>
<protein>
    <recommendedName>
        <fullName evidence="14">ATP synthase subunit beta</fullName>
        <ecNumber evidence="14">7.1.2.2</ecNumber>
    </recommendedName>
</protein>
<dbReference type="InterPro" id="IPR050053">
    <property type="entry name" value="ATPase_alpha/beta_chains"/>
</dbReference>
<keyword evidence="4" id="KW-0813">Transport</keyword>
<dbReference type="InterPro" id="IPR024034">
    <property type="entry name" value="ATPase_F1/V1_b/a_C"/>
</dbReference>
<organism evidence="16 17">
    <name type="scientific">Rhynchosporium agropyri</name>
    <dbReference type="NCBI Taxonomy" id="914238"/>
    <lineage>
        <taxon>Eukaryota</taxon>
        <taxon>Fungi</taxon>
        <taxon>Dikarya</taxon>
        <taxon>Ascomycota</taxon>
        <taxon>Pezizomycotina</taxon>
        <taxon>Leotiomycetes</taxon>
        <taxon>Helotiales</taxon>
        <taxon>Ploettnerulaceae</taxon>
        <taxon>Rhynchosporium</taxon>
    </lineage>
</organism>
<dbReference type="GO" id="GO:0045259">
    <property type="term" value="C:proton-transporting ATP synthase complex"/>
    <property type="evidence" value="ECO:0007669"/>
    <property type="project" value="UniProtKB-KW"/>
</dbReference>
<dbReference type="SMART" id="SM00382">
    <property type="entry name" value="AAA"/>
    <property type="match status" value="1"/>
</dbReference>
<dbReference type="PANTHER" id="PTHR15184">
    <property type="entry name" value="ATP SYNTHASE"/>
    <property type="match status" value="1"/>
</dbReference>
<dbReference type="InterPro" id="IPR005722">
    <property type="entry name" value="ATP_synth_F1_bsu"/>
</dbReference>
<dbReference type="HAMAP" id="MF_01347">
    <property type="entry name" value="ATP_synth_beta_bact"/>
    <property type="match status" value="1"/>
</dbReference>
<dbReference type="Pfam" id="PF02874">
    <property type="entry name" value="ATP-synt_ab_N"/>
    <property type="match status" value="1"/>
</dbReference>
<dbReference type="Pfam" id="PF22919">
    <property type="entry name" value="ATP-synt_VA_C"/>
    <property type="match status" value="1"/>
</dbReference>
<evidence type="ECO:0000256" key="13">
    <source>
        <dbReference type="ARBA" id="ARBA00048383"/>
    </source>
</evidence>
<sequence>MFRSTLQKSALRASQSALRASSINRNGLRVAGARFASSDNQLHGKIHQVIGAVVDVKFDTDKLPPILNALETMNGGQKLTLEVAQHLGENIVRTIAMDGTEGLVRGHRASDTGNPIMVPVGPGTLGRIMNVTGDPIDERGPIKHTKKLPIHADAPPFTDQSTAAEVLVTGIKVVDLLAPYARGGKIGLFGGAGVGKTVFIQELINNIAKAHGGYSVFTGVGERTREGNDLYHEMQETKVIDLEGESKVALVFGQMNEPPGARARVALTGLTVAEYFRDEEGQDVLLFIDNIFRFTQAGSEVSALLGRIPSAVGYQPTLAVDMGLMQERITTTNKGSITSVQAVYVPADDLTDPAPATTFAHLDATTVLSRGISELGIYPAVDPLDSKSRMLDPRVIGQDHYDTATKVQQMLQEYKSLQDIIAILGMDELSEADKLTVERARKMQKFLSQPFAVAQVFTGIEGVLVDLKDTIRSFKAIMNGEGDDLPEASFYMVGDIDHARRKGEKILADLEKE</sequence>
<dbReference type="NCBIfam" id="TIGR01039">
    <property type="entry name" value="atpD"/>
    <property type="match status" value="1"/>
</dbReference>
<dbReference type="Gene3D" id="3.40.50.300">
    <property type="entry name" value="P-loop containing nucleotide triphosphate hydrolases"/>
    <property type="match status" value="1"/>
</dbReference>
<evidence type="ECO:0000256" key="14">
    <source>
        <dbReference type="RuleBase" id="RU003553"/>
    </source>
</evidence>
<dbReference type="CDD" id="cd18110">
    <property type="entry name" value="ATP-synt_F1_beta_C"/>
    <property type="match status" value="1"/>
</dbReference>
<comment type="function">
    <text evidence="14">Produces ATP from ADP in the presence of a proton gradient across the membrane.</text>
</comment>
<dbReference type="SUPFAM" id="SSF52540">
    <property type="entry name" value="P-loop containing nucleoside triphosphate hydrolases"/>
    <property type="match status" value="1"/>
</dbReference>
<dbReference type="InterPro" id="IPR004100">
    <property type="entry name" value="ATPase_F1/V1/A1_a/bsu_N"/>
</dbReference>
<dbReference type="Gene3D" id="1.10.1140.10">
    <property type="entry name" value="Bovine Mitochondrial F1-atpase, Atp Synthase Beta Chain, Chain D, domain 3"/>
    <property type="match status" value="1"/>
</dbReference>
<keyword evidence="9" id="KW-0406">Ion transport</keyword>
<dbReference type="GO" id="GO:0005743">
    <property type="term" value="C:mitochondrial inner membrane"/>
    <property type="evidence" value="ECO:0007669"/>
    <property type="project" value="EnsemblFungi"/>
</dbReference>
<keyword evidence="12 14" id="KW-0066">ATP synthesis</keyword>
<reference evidence="17" key="1">
    <citation type="submission" date="2016-03" db="EMBL/GenBank/DDBJ databases">
        <authorList>
            <person name="Guldener U."/>
        </authorList>
    </citation>
    <scope>NUCLEOTIDE SEQUENCE [LARGE SCALE GENOMIC DNA]</scope>
    <source>
        <strain evidence="17">04CH-RAC-A.6.1</strain>
    </source>
</reference>
<evidence type="ECO:0000313" key="17">
    <source>
        <dbReference type="Proteomes" id="UP000178912"/>
    </source>
</evidence>
<evidence type="ECO:0000256" key="12">
    <source>
        <dbReference type="ARBA" id="ARBA00023310"/>
    </source>
</evidence>
<dbReference type="SUPFAM" id="SSF50615">
    <property type="entry name" value="N-terminal domain of alpha and beta subunits of F1 ATP synthase"/>
    <property type="match status" value="1"/>
</dbReference>
<dbReference type="GO" id="GO:0046933">
    <property type="term" value="F:proton-transporting ATP synthase activity, rotational mechanism"/>
    <property type="evidence" value="ECO:0007669"/>
    <property type="project" value="EnsemblFungi"/>
</dbReference>
<dbReference type="InterPro" id="IPR036121">
    <property type="entry name" value="ATPase_F1/V1/A1_a/bsu_N_sf"/>
</dbReference>
<evidence type="ECO:0000259" key="15">
    <source>
        <dbReference type="SMART" id="SM00382"/>
    </source>
</evidence>
<dbReference type="FunFam" id="2.40.10.170:FF:000004">
    <property type="entry name" value="ATP synthase subunit beta"/>
    <property type="match status" value="1"/>
</dbReference>
<dbReference type="AlphaFoldDB" id="A0A1E1LF85"/>
<evidence type="ECO:0000256" key="3">
    <source>
        <dbReference type="ARBA" id="ARBA00011648"/>
    </source>
</evidence>
<evidence type="ECO:0000256" key="9">
    <source>
        <dbReference type="ARBA" id="ARBA00023065"/>
    </source>
</evidence>
<evidence type="ECO:0000256" key="7">
    <source>
        <dbReference type="ARBA" id="ARBA00022840"/>
    </source>
</evidence>
<evidence type="ECO:0000313" key="16">
    <source>
        <dbReference type="EMBL" id="CZT09186.1"/>
    </source>
</evidence>
<comment type="similarity">
    <text evidence="2">Belongs to the ATPase alpha/beta chains family.</text>
</comment>
<comment type="catalytic activity">
    <reaction evidence="13 14">
        <text>ATP + H2O + 4 H(+)(in) = ADP + phosphate + 5 H(+)(out)</text>
        <dbReference type="Rhea" id="RHEA:57720"/>
        <dbReference type="ChEBI" id="CHEBI:15377"/>
        <dbReference type="ChEBI" id="CHEBI:15378"/>
        <dbReference type="ChEBI" id="CHEBI:30616"/>
        <dbReference type="ChEBI" id="CHEBI:43474"/>
        <dbReference type="ChEBI" id="CHEBI:456216"/>
        <dbReference type="EC" id="7.1.2.2"/>
    </reaction>
</comment>
<feature type="domain" description="AAA+ ATPase" evidence="15">
    <location>
        <begin position="182"/>
        <end position="427"/>
    </location>
</feature>
<evidence type="ECO:0000256" key="1">
    <source>
        <dbReference type="ARBA" id="ARBA00004370"/>
    </source>
</evidence>
<dbReference type="GO" id="GO:0046961">
    <property type="term" value="F:proton-transporting ATPase activity, rotational mechanism"/>
    <property type="evidence" value="ECO:0007669"/>
    <property type="project" value="EnsemblFungi"/>
</dbReference>
<dbReference type="PROSITE" id="PS00152">
    <property type="entry name" value="ATPASE_ALPHA_BETA"/>
    <property type="match status" value="1"/>
</dbReference>
<evidence type="ECO:0000256" key="8">
    <source>
        <dbReference type="ARBA" id="ARBA00022967"/>
    </source>
</evidence>
<dbReference type="InterPro" id="IPR027417">
    <property type="entry name" value="P-loop_NTPase"/>
</dbReference>
<dbReference type="CDD" id="cd01133">
    <property type="entry name" value="F1-ATPase_beta_CD"/>
    <property type="match status" value="1"/>
</dbReference>
<dbReference type="InterPro" id="IPR020003">
    <property type="entry name" value="ATPase_a/bsu_AS"/>
</dbReference>
<dbReference type="InterPro" id="IPR000194">
    <property type="entry name" value="ATPase_F1/V1/A1_a/bsu_nucl-bd"/>
</dbReference>
<evidence type="ECO:0000256" key="11">
    <source>
        <dbReference type="ARBA" id="ARBA00023196"/>
    </source>
</evidence>
<dbReference type="PANTHER" id="PTHR15184:SF71">
    <property type="entry name" value="ATP SYNTHASE SUBUNIT BETA, MITOCHONDRIAL"/>
    <property type="match status" value="1"/>
</dbReference>
<accession>A0A1E1LF85</accession>
<dbReference type="CDD" id="cd18115">
    <property type="entry name" value="ATP-synt_F1_beta_N"/>
    <property type="match status" value="1"/>
</dbReference>
<dbReference type="OrthoDB" id="14523at2759"/>
<keyword evidence="11 14" id="KW-0139">CF(1)</keyword>
<keyword evidence="5 14" id="KW-0547">Nucleotide-binding</keyword>
<comment type="subunit">
    <text evidence="3">F-type ATPases have 2 components, CF(1) - the catalytic core - and CF(0) - the membrane proton channel. CF(1) has five subunits: alpha(3), beta(3), gamma(1), delta(1), epsilon(1). CF(0) has three main subunits: a, b and c.</text>
</comment>
<proteinExistence type="inferred from homology"/>
<dbReference type="EC" id="7.1.2.2" evidence="14"/>
<name>A0A1E1LF85_9HELO</name>
<dbReference type="GO" id="GO:0016887">
    <property type="term" value="F:ATP hydrolysis activity"/>
    <property type="evidence" value="ECO:0007669"/>
    <property type="project" value="EnsemblFungi"/>
</dbReference>
<evidence type="ECO:0000256" key="2">
    <source>
        <dbReference type="ARBA" id="ARBA00008936"/>
    </source>
</evidence>
<dbReference type="GO" id="GO:0042776">
    <property type="term" value="P:proton motive force-driven mitochondrial ATP synthesis"/>
    <property type="evidence" value="ECO:0007669"/>
    <property type="project" value="EnsemblFungi"/>
</dbReference>
<evidence type="ECO:0000256" key="5">
    <source>
        <dbReference type="ARBA" id="ARBA00022741"/>
    </source>
</evidence>
<dbReference type="Pfam" id="PF00006">
    <property type="entry name" value="ATP-synt_ab"/>
    <property type="match status" value="1"/>
</dbReference>
<dbReference type="SUPFAM" id="SSF47917">
    <property type="entry name" value="C-terminal domain of alpha and beta subunits of F1 ATP synthase"/>
    <property type="match status" value="1"/>
</dbReference>
<dbReference type="InterPro" id="IPR003593">
    <property type="entry name" value="AAA+_ATPase"/>
</dbReference>
<evidence type="ECO:0000256" key="6">
    <source>
        <dbReference type="ARBA" id="ARBA00022781"/>
    </source>
</evidence>
<dbReference type="FunFam" id="3.40.50.300:FF:000026">
    <property type="entry name" value="ATP synthase subunit beta"/>
    <property type="match status" value="1"/>
</dbReference>
<dbReference type="PIRSF" id="PIRSF039072">
    <property type="entry name" value="ATPase_subunit_beta"/>
    <property type="match status" value="1"/>
</dbReference>
<dbReference type="GO" id="GO:0005524">
    <property type="term" value="F:ATP binding"/>
    <property type="evidence" value="ECO:0007669"/>
    <property type="project" value="UniProtKB-KW"/>
</dbReference>
<dbReference type="Proteomes" id="UP000178912">
    <property type="component" value="Unassembled WGS sequence"/>
</dbReference>
<dbReference type="Gene3D" id="2.40.10.170">
    <property type="match status" value="1"/>
</dbReference>
<keyword evidence="17" id="KW-1185">Reference proteome</keyword>
<gene>
    <name evidence="16" type="ORF">RAG0_14036</name>
</gene>